<dbReference type="SMART" id="SM01144">
    <property type="entry name" value="DTW"/>
    <property type="match status" value="1"/>
</dbReference>
<keyword evidence="6" id="KW-0539">Nucleus</keyword>
<dbReference type="Proteomes" id="UP000187209">
    <property type="component" value="Unassembled WGS sequence"/>
</dbReference>
<comment type="catalytic activity">
    <reaction evidence="11">
        <text>a uridine in tRNA + S-adenosyl-L-methionine = a 3-[(3S)-3-amino-3-carboxypropyl]uridine in tRNA + S-methyl-5'-thioadenosine + H(+)</text>
        <dbReference type="Rhea" id="RHEA:62432"/>
        <dbReference type="Rhea" id="RHEA-COMP:13339"/>
        <dbReference type="Rhea" id="RHEA-COMP:16092"/>
        <dbReference type="ChEBI" id="CHEBI:15378"/>
        <dbReference type="ChEBI" id="CHEBI:17509"/>
        <dbReference type="ChEBI" id="CHEBI:59789"/>
        <dbReference type="ChEBI" id="CHEBI:65315"/>
        <dbReference type="ChEBI" id="CHEBI:82930"/>
        <dbReference type="EC" id="2.5.1.25"/>
    </reaction>
</comment>
<evidence type="ECO:0000256" key="10">
    <source>
        <dbReference type="ARBA" id="ARBA00042508"/>
    </source>
</evidence>
<dbReference type="GO" id="GO:0008033">
    <property type="term" value="P:tRNA processing"/>
    <property type="evidence" value="ECO:0007669"/>
    <property type="project" value="UniProtKB-KW"/>
</dbReference>
<dbReference type="AlphaFoldDB" id="A0A1R2BBW4"/>
<dbReference type="GO" id="GO:0016432">
    <property type="term" value="F:tRNA-uridine aminocarboxypropyltransferase activity"/>
    <property type="evidence" value="ECO:0007669"/>
    <property type="project" value="UniProtKB-EC"/>
</dbReference>
<evidence type="ECO:0000256" key="6">
    <source>
        <dbReference type="ARBA" id="ARBA00023242"/>
    </source>
</evidence>
<evidence type="ECO:0000313" key="13">
    <source>
        <dbReference type="EMBL" id="OMJ74269.1"/>
    </source>
</evidence>
<comment type="similarity">
    <text evidence="8">Belongs to the TDD superfamily. DTWD1 family.</text>
</comment>
<dbReference type="OrthoDB" id="3173at2759"/>
<dbReference type="PANTHER" id="PTHR15627">
    <property type="entry name" value="NATURAL KILLER CELL-SPECIFIC ANTIGEN KLIP1"/>
    <property type="match status" value="1"/>
</dbReference>
<dbReference type="PANTHER" id="PTHR15627:SF8">
    <property type="entry name" value="TRNA-URIDINE AMINOCARBOXYPROPYLTRANSFERASE 1"/>
    <property type="match status" value="1"/>
</dbReference>
<evidence type="ECO:0000256" key="7">
    <source>
        <dbReference type="ARBA" id="ARBA00037050"/>
    </source>
</evidence>
<keyword evidence="4" id="KW-0949">S-adenosyl-L-methionine</keyword>
<evidence type="ECO:0000256" key="11">
    <source>
        <dbReference type="ARBA" id="ARBA00048718"/>
    </source>
</evidence>
<evidence type="ECO:0000256" key="2">
    <source>
        <dbReference type="ARBA" id="ARBA00012386"/>
    </source>
</evidence>
<name>A0A1R2BBW4_9CILI</name>
<evidence type="ECO:0000313" key="14">
    <source>
        <dbReference type="Proteomes" id="UP000187209"/>
    </source>
</evidence>
<keyword evidence="14" id="KW-1185">Reference proteome</keyword>
<protein>
    <recommendedName>
        <fullName evidence="9">tRNA-uridine aminocarboxypropyltransferase 1</fullName>
        <ecNumber evidence="2">2.5.1.25</ecNumber>
    </recommendedName>
    <alternativeName>
        <fullName evidence="10">DTW domain-containing protein 1</fullName>
    </alternativeName>
</protein>
<dbReference type="InterPro" id="IPR005636">
    <property type="entry name" value="DTW"/>
</dbReference>
<feature type="domain" description="DTW" evidence="12">
    <location>
        <begin position="33"/>
        <end position="223"/>
    </location>
</feature>
<dbReference type="InterPro" id="IPR051521">
    <property type="entry name" value="tRNA_Mod/Golgi_Maint"/>
</dbReference>
<evidence type="ECO:0000256" key="9">
    <source>
        <dbReference type="ARBA" id="ARBA00039242"/>
    </source>
</evidence>
<dbReference type="EC" id="2.5.1.25" evidence="2"/>
<dbReference type="EMBL" id="MPUH01000763">
    <property type="protein sequence ID" value="OMJ74269.1"/>
    <property type="molecule type" value="Genomic_DNA"/>
</dbReference>
<evidence type="ECO:0000256" key="5">
    <source>
        <dbReference type="ARBA" id="ARBA00022694"/>
    </source>
</evidence>
<reference evidence="13 14" key="1">
    <citation type="submission" date="2016-11" db="EMBL/GenBank/DDBJ databases">
        <title>The macronuclear genome of Stentor coeruleus: a giant cell with tiny introns.</title>
        <authorList>
            <person name="Slabodnick M."/>
            <person name="Ruby J.G."/>
            <person name="Reiff S.B."/>
            <person name="Swart E.C."/>
            <person name="Gosai S."/>
            <person name="Prabakaran S."/>
            <person name="Witkowska E."/>
            <person name="Larue G.E."/>
            <person name="Fisher S."/>
            <person name="Freeman R.M."/>
            <person name="Gunawardena J."/>
            <person name="Chu W."/>
            <person name="Stover N.A."/>
            <person name="Gregory B.D."/>
            <person name="Nowacki M."/>
            <person name="Derisi J."/>
            <person name="Roy S.W."/>
            <person name="Marshall W.F."/>
            <person name="Sood P."/>
        </authorList>
    </citation>
    <scope>NUCLEOTIDE SEQUENCE [LARGE SCALE GENOMIC DNA]</scope>
    <source>
        <strain evidence="13">WM001</strain>
    </source>
</reference>
<dbReference type="Pfam" id="PF03942">
    <property type="entry name" value="DTW"/>
    <property type="match status" value="1"/>
</dbReference>
<dbReference type="GO" id="GO:0005634">
    <property type="term" value="C:nucleus"/>
    <property type="evidence" value="ECO:0007669"/>
    <property type="project" value="UniProtKB-SubCell"/>
</dbReference>
<keyword evidence="5" id="KW-0819">tRNA processing</keyword>
<organism evidence="13 14">
    <name type="scientific">Stentor coeruleus</name>
    <dbReference type="NCBI Taxonomy" id="5963"/>
    <lineage>
        <taxon>Eukaryota</taxon>
        <taxon>Sar</taxon>
        <taxon>Alveolata</taxon>
        <taxon>Ciliophora</taxon>
        <taxon>Postciliodesmatophora</taxon>
        <taxon>Heterotrichea</taxon>
        <taxon>Heterotrichida</taxon>
        <taxon>Stentoridae</taxon>
        <taxon>Stentor</taxon>
    </lineage>
</organism>
<accession>A0A1R2BBW4</accession>
<evidence type="ECO:0000256" key="3">
    <source>
        <dbReference type="ARBA" id="ARBA00022679"/>
    </source>
</evidence>
<evidence type="ECO:0000256" key="8">
    <source>
        <dbReference type="ARBA" id="ARBA00038290"/>
    </source>
</evidence>
<gene>
    <name evidence="13" type="ORF">SteCoe_26859</name>
</gene>
<comment type="function">
    <text evidence="7">Catalyzes the formation of 3-(3-amino-3-carboxypropyl)uridine (acp3U) at position 20 in the D-loop of several cytoplasmic tRNAs (acp3U(20)).</text>
</comment>
<comment type="caution">
    <text evidence="13">The sequence shown here is derived from an EMBL/GenBank/DDBJ whole genome shotgun (WGS) entry which is preliminary data.</text>
</comment>
<proteinExistence type="inferred from homology"/>
<sequence length="242" mass="28157">MVEPSLFETLLLDSFSPLDSAERSKCPQCSCYRKYYCYDCLIPMVEHFPHVSLPCKATILKCKKEPRSKSSVVVIKLFSPENSEIIDCLGEDSSVPEFPPQTMLLFPGPGSKTLSDLSNDELLGIKNLVFIDSTWLQTKSMLRNQRVANLPMLRLENHTTAFWRYQNESKNSLATIEAVYYAYVDMYKEKFSRGLETEAYQGQYDNVLWYFVYTYQRIQNDYIEKKHKGKTFKHIPGYIKNK</sequence>
<keyword evidence="3" id="KW-0808">Transferase</keyword>
<evidence type="ECO:0000256" key="4">
    <source>
        <dbReference type="ARBA" id="ARBA00022691"/>
    </source>
</evidence>
<evidence type="ECO:0000259" key="12">
    <source>
        <dbReference type="SMART" id="SM01144"/>
    </source>
</evidence>
<evidence type="ECO:0000256" key="1">
    <source>
        <dbReference type="ARBA" id="ARBA00004123"/>
    </source>
</evidence>
<comment type="subcellular location">
    <subcellularLocation>
        <location evidence="1">Nucleus</location>
    </subcellularLocation>
</comment>